<dbReference type="AlphaFoldDB" id="A0A9N7PK01"/>
<dbReference type="OrthoDB" id="1445470at1239"/>
<sequence length="92" mass="9836">MEDYKLVAAKVLTTSEQTLYSSSLGAIVKTILLYNSKEEESKATLTFDSVAFKFKIAAGETKILNSPILTKNIKASGEGINIHITGLEIGGA</sequence>
<dbReference type="KEGG" id="csep:CP523_13290"/>
<evidence type="ECO:0000313" key="3">
    <source>
        <dbReference type="Proteomes" id="UP000280586"/>
    </source>
</evidence>
<dbReference type="Proteomes" id="UP000280586">
    <property type="component" value="Chromosome"/>
</dbReference>
<keyword evidence="4" id="KW-1185">Reference proteome</keyword>
<evidence type="ECO:0000313" key="4">
    <source>
        <dbReference type="Proteomes" id="UP001055437"/>
    </source>
</evidence>
<evidence type="ECO:0000313" key="1">
    <source>
        <dbReference type="EMBL" id="AYE35321.1"/>
    </source>
</evidence>
<dbReference type="Proteomes" id="UP001055437">
    <property type="component" value="Chromosome"/>
</dbReference>
<dbReference type="EMBL" id="CP099799">
    <property type="protein sequence ID" value="USS01920.1"/>
    <property type="molecule type" value="Genomic_DNA"/>
</dbReference>
<reference evidence="2" key="2">
    <citation type="submission" date="2022-06" db="EMBL/GenBank/DDBJ databases">
        <authorList>
            <person name="Holder M.E."/>
            <person name="Ajami N.J."/>
            <person name="Petrosino J.F."/>
        </authorList>
    </citation>
    <scope>NUCLEOTIDE SEQUENCE</scope>
    <source>
        <strain evidence="2">RMA 8861</strain>
    </source>
</reference>
<gene>
    <name evidence="1" type="ORF">CP523_13290</name>
    <name evidence="2" type="ORF">NH397_05685</name>
</gene>
<reference evidence="1 3" key="1">
    <citation type="submission" date="2017-09" db="EMBL/GenBank/DDBJ databases">
        <authorList>
            <person name="Thomas P."/>
            <person name="Seyboldt C."/>
        </authorList>
    </citation>
    <scope>NUCLEOTIDE SEQUENCE [LARGE SCALE GENOMIC DNA]</scope>
    <source>
        <strain evidence="1 3">DSM 7534</strain>
    </source>
</reference>
<protein>
    <submittedName>
        <fullName evidence="1">Uncharacterized protein</fullName>
    </submittedName>
</protein>
<dbReference type="RefSeq" id="WP_120140947.1">
    <property type="nucleotide sequence ID" value="NZ_CABMIZ010000028.1"/>
</dbReference>
<dbReference type="EMBL" id="CP023671">
    <property type="protein sequence ID" value="AYE35321.1"/>
    <property type="molecule type" value="Genomic_DNA"/>
</dbReference>
<dbReference type="GeneID" id="303561660"/>
<accession>A0A9N7PK01</accession>
<organism evidence="1 3">
    <name type="scientific">Clostridium septicum</name>
    <dbReference type="NCBI Taxonomy" id="1504"/>
    <lineage>
        <taxon>Bacteria</taxon>
        <taxon>Bacillati</taxon>
        <taxon>Bacillota</taxon>
        <taxon>Clostridia</taxon>
        <taxon>Eubacteriales</taxon>
        <taxon>Clostridiaceae</taxon>
        <taxon>Clostridium</taxon>
    </lineage>
</organism>
<name>A0A9N7PK01_CLOSE</name>
<evidence type="ECO:0000313" key="2">
    <source>
        <dbReference type="EMBL" id="USS01920.1"/>
    </source>
</evidence>
<proteinExistence type="predicted"/>